<dbReference type="SUPFAM" id="SSF54427">
    <property type="entry name" value="NTF2-like"/>
    <property type="match status" value="1"/>
</dbReference>
<evidence type="ECO:0000313" key="3">
    <source>
        <dbReference type="Proteomes" id="UP000279994"/>
    </source>
</evidence>
<proteinExistence type="predicted"/>
<dbReference type="Proteomes" id="UP000279994">
    <property type="component" value="Unassembled WGS sequence"/>
</dbReference>
<evidence type="ECO:0000259" key="1">
    <source>
        <dbReference type="Pfam" id="PF14534"/>
    </source>
</evidence>
<sequence>MSTQLQAFLDEWIPVQHKTGIDMHSGDTSSWIEAWSHREPVTVFGAGVRARAGWEAVHRTITWVASAFADCPSYEFELITAGVEGDLAYTCGFERYTAVRPSGETVRNELRVTQLYRREDGVWKIVHRHGDHALRVDPGTD</sequence>
<dbReference type="InterPro" id="IPR032710">
    <property type="entry name" value="NTF2-like_dom_sf"/>
</dbReference>
<organism evidence="2 3">
    <name type="scientific">Nocardioides pocheonensis</name>
    <dbReference type="NCBI Taxonomy" id="661485"/>
    <lineage>
        <taxon>Bacteria</taxon>
        <taxon>Bacillati</taxon>
        <taxon>Actinomycetota</taxon>
        <taxon>Actinomycetes</taxon>
        <taxon>Propionibacteriales</taxon>
        <taxon>Nocardioidaceae</taxon>
        <taxon>Nocardioides</taxon>
    </lineage>
</organism>
<gene>
    <name evidence="2" type="ORF">EFL26_02955</name>
</gene>
<feature type="domain" description="DUF4440" evidence="1">
    <location>
        <begin position="61"/>
        <end position="125"/>
    </location>
</feature>
<dbReference type="Gene3D" id="3.10.450.50">
    <property type="match status" value="1"/>
</dbReference>
<accession>A0A3N0GX67</accession>
<evidence type="ECO:0000313" key="2">
    <source>
        <dbReference type="EMBL" id="RNM17063.1"/>
    </source>
</evidence>
<dbReference type="AlphaFoldDB" id="A0A3N0GX67"/>
<dbReference type="RefSeq" id="WP_123221400.1">
    <property type="nucleotide sequence ID" value="NZ_RJSF01000005.1"/>
</dbReference>
<dbReference type="OrthoDB" id="1551077at2"/>
<keyword evidence="3" id="KW-1185">Reference proteome</keyword>
<reference evidence="2 3" key="1">
    <citation type="submission" date="2018-11" db="EMBL/GenBank/DDBJ databases">
        <authorList>
            <person name="Li F."/>
        </authorList>
    </citation>
    <scope>NUCLEOTIDE SEQUENCE [LARGE SCALE GENOMIC DNA]</scope>
    <source>
        <strain evidence="2 3">Gsoil 818</strain>
    </source>
</reference>
<dbReference type="EMBL" id="RJSF01000005">
    <property type="protein sequence ID" value="RNM17063.1"/>
    <property type="molecule type" value="Genomic_DNA"/>
</dbReference>
<dbReference type="Pfam" id="PF14534">
    <property type="entry name" value="DUF4440"/>
    <property type="match status" value="1"/>
</dbReference>
<dbReference type="InterPro" id="IPR027843">
    <property type="entry name" value="DUF4440"/>
</dbReference>
<comment type="caution">
    <text evidence="2">The sequence shown here is derived from an EMBL/GenBank/DDBJ whole genome shotgun (WGS) entry which is preliminary data.</text>
</comment>
<name>A0A3N0GX67_9ACTN</name>
<protein>
    <submittedName>
        <fullName evidence="2">DUF4440 domain-containing protein</fullName>
    </submittedName>
</protein>